<name>A0A0G1HZF4_9BACT</name>
<dbReference type="Proteomes" id="UP000034006">
    <property type="component" value="Unassembled WGS sequence"/>
</dbReference>
<organism evidence="1 2">
    <name type="scientific">Candidatus Collierbacteria bacterium GW2011_GWB2_44_22</name>
    <dbReference type="NCBI Taxonomy" id="1618387"/>
    <lineage>
        <taxon>Bacteria</taxon>
        <taxon>Candidatus Collieribacteriota</taxon>
    </lineage>
</organism>
<comment type="caution">
    <text evidence="1">The sequence shown here is derived from an EMBL/GenBank/DDBJ whole genome shotgun (WGS) entry which is preliminary data.</text>
</comment>
<evidence type="ECO:0000313" key="1">
    <source>
        <dbReference type="EMBL" id="KKT52350.1"/>
    </source>
</evidence>
<dbReference type="AlphaFoldDB" id="A0A0G1HZF4"/>
<dbReference type="STRING" id="1618387.UW44_C0002G0016"/>
<evidence type="ECO:0000313" key="2">
    <source>
        <dbReference type="Proteomes" id="UP000034006"/>
    </source>
</evidence>
<dbReference type="EMBL" id="LCIH01000002">
    <property type="protein sequence ID" value="KKT52350.1"/>
    <property type="molecule type" value="Genomic_DNA"/>
</dbReference>
<protein>
    <submittedName>
        <fullName evidence="1">Uncharacterized protein</fullName>
    </submittedName>
</protein>
<sequence length="165" mass="19291">MYKPRNPFTPSQIEYFSPVGYLGRFLAFKRWDIENPVVHLESIEHPYHLTLSKSDMCCLNALKWRIDRTLLELAGCKAGIWPEPSGFQKWLAFAWKRLQELEEGHDFPALWTATLTKMDEGINEWFFNTPATQRPGFTLKQFESVCQKYGFRPDLKLVAACFRVP</sequence>
<gene>
    <name evidence="1" type="ORF">UW44_C0002G0016</name>
</gene>
<accession>A0A0G1HZF4</accession>
<reference evidence="1 2" key="1">
    <citation type="journal article" date="2015" name="Nature">
        <title>rRNA introns, odd ribosomes, and small enigmatic genomes across a large radiation of phyla.</title>
        <authorList>
            <person name="Brown C.T."/>
            <person name="Hug L.A."/>
            <person name="Thomas B.C."/>
            <person name="Sharon I."/>
            <person name="Castelle C.J."/>
            <person name="Singh A."/>
            <person name="Wilkins M.J."/>
            <person name="Williams K.H."/>
            <person name="Banfield J.F."/>
        </authorList>
    </citation>
    <scope>NUCLEOTIDE SEQUENCE [LARGE SCALE GENOMIC DNA]</scope>
</reference>
<proteinExistence type="predicted"/>